<organism evidence="1 2">
    <name type="scientific">Candidatus Woesebacteria bacterium GW2011_GWB1_39_10</name>
    <dbReference type="NCBI Taxonomy" id="1618572"/>
    <lineage>
        <taxon>Bacteria</taxon>
        <taxon>Candidatus Woeseibacteriota</taxon>
    </lineage>
</organism>
<evidence type="ECO:0000313" key="1">
    <source>
        <dbReference type="EMBL" id="KKQ92748.1"/>
    </source>
</evidence>
<protein>
    <submittedName>
        <fullName evidence="1">Uncharacterized protein</fullName>
    </submittedName>
</protein>
<dbReference type="EMBL" id="LBVU01000001">
    <property type="protein sequence ID" value="KKQ92748.1"/>
    <property type="molecule type" value="Genomic_DNA"/>
</dbReference>
<evidence type="ECO:0000313" key="2">
    <source>
        <dbReference type="Proteomes" id="UP000034774"/>
    </source>
</evidence>
<accession>A0A0G0LLI2</accession>
<dbReference type="STRING" id="1618572.UT17_C0001G0127"/>
<proteinExistence type="predicted"/>
<name>A0A0G0LLI2_9BACT</name>
<sequence length="85" mass="9691">MTTLNNLTGSVCTRCGKPRVVVESYEEKVETSLVTYTITACSDPECQKKVDLVLKEEKRKRLAIKDEQEKRELLRKATFAARKNA</sequence>
<gene>
    <name evidence="1" type="ORF">UT17_C0001G0127</name>
</gene>
<dbReference type="Proteomes" id="UP000034774">
    <property type="component" value="Unassembled WGS sequence"/>
</dbReference>
<dbReference type="AlphaFoldDB" id="A0A0G0LLI2"/>
<reference evidence="1 2" key="1">
    <citation type="journal article" date="2015" name="Nature">
        <title>rRNA introns, odd ribosomes, and small enigmatic genomes across a large radiation of phyla.</title>
        <authorList>
            <person name="Brown C.T."/>
            <person name="Hug L.A."/>
            <person name="Thomas B.C."/>
            <person name="Sharon I."/>
            <person name="Castelle C.J."/>
            <person name="Singh A."/>
            <person name="Wilkins M.J."/>
            <person name="Williams K.H."/>
            <person name="Banfield J.F."/>
        </authorList>
    </citation>
    <scope>NUCLEOTIDE SEQUENCE [LARGE SCALE GENOMIC DNA]</scope>
</reference>
<comment type="caution">
    <text evidence="1">The sequence shown here is derived from an EMBL/GenBank/DDBJ whole genome shotgun (WGS) entry which is preliminary data.</text>
</comment>